<evidence type="ECO:0000313" key="1">
    <source>
        <dbReference type="EMBL" id="XAD56189.1"/>
    </source>
</evidence>
<sequence length="108" mass="12004">MKLLLSPVRSDDAVTYHREGERLIIEVNGQRDTFDFTGASDGVFHDFTSDTLPFVPIESASCDSGSLTVVVISPYGPEPARTAFETDDAFREAFEAWSVQRSTREVEI</sequence>
<organism evidence="1 2">
    <name type="scientific">Salinicola lusitanus</name>
    <dbReference type="NCBI Taxonomy" id="1949085"/>
    <lineage>
        <taxon>Bacteria</taxon>
        <taxon>Pseudomonadati</taxon>
        <taxon>Pseudomonadota</taxon>
        <taxon>Gammaproteobacteria</taxon>
        <taxon>Oceanospirillales</taxon>
        <taxon>Halomonadaceae</taxon>
        <taxon>Salinicola</taxon>
    </lineage>
</organism>
<name>A0ABZ3CYK0_9GAMM</name>
<dbReference type="Proteomes" id="UP001453229">
    <property type="component" value="Chromosome"/>
</dbReference>
<proteinExistence type="predicted"/>
<protein>
    <submittedName>
        <fullName evidence="1">Uncharacterized protein</fullName>
    </submittedName>
</protein>
<evidence type="ECO:0000313" key="2">
    <source>
        <dbReference type="Proteomes" id="UP001453229"/>
    </source>
</evidence>
<gene>
    <name evidence="1" type="ORF">AAGT95_09405</name>
</gene>
<accession>A0ABZ3CYK0</accession>
<reference evidence="1 2" key="1">
    <citation type="submission" date="2024-04" db="EMBL/GenBank/DDBJ databases">
        <title>Salinicola lusitanus LLJ914,a marine bacterium isolated from the Okinawa Trough.</title>
        <authorList>
            <person name="Li J."/>
        </authorList>
    </citation>
    <scope>NUCLEOTIDE SEQUENCE [LARGE SCALE GENOMIC DNA]</scope>
    <source>
        <strain evidence="1 2">LLJ914</strain>
    </source>
</reference>
<keyword evidence="2" id="KW-1185">Reference proteome</keyword>
<dbReference type="RefSeq" id="WP_342596307.1">
    <property type="nucleotide sequence ID" value="NZ_CP151919.1"/>
</dbReference>
<dbReference type="EMBL" id="CP151919">
    <property type="protein sequence ID" value="XAD56189.1"/>
    <property type="molecule type" value="Genomic_DNA"/>
</dbReference>